<dbReference type="KEGG" id="cmv:CMUST_01635"/>
<dbReference type="PATRIC" id="fig|571915.4.peg.343"/>
<dbReference type="EMBL" id="CP011542">
    <property type="protein sequence ID" value="AKK04676.1"/>
    <property type="molecule type" value="Genomic_DNA"/>
</dbReference>
<evidence type="ECO:0008006" key="4">
    <source>
        <dbReference type="Google" id="ProtNLM"/>
    </source>
</evidence>
<dbReference type="InterPro" id="IPR021458">
    <property type="entry name" value="Rv0495c"/>
</dbReference>
<reference evidence="2 3" key="1">
    <citation type="journal article" date="2015" name="Genome Announc.">
        <title>Complete Genome Sequence of the Type Strain Corynebacterium mustelae DSM 45274, Isolated from Various Tissues of a Male Ferret with Lethal Sepsis.</title>
        <authorList>
            <person name="Ruckert C."/>
            <person name="Eimer J."/>
            <person name="Winkler A."/>
            <person name="Tauch A."/>
        </authorList>
    </citation>
    <scope>NUCLEOTIDE SEQUENCE [LARGE SCALE GENOMIC DNA]</scope>
    <source>
        <strain evidence="2 3">DSM 45274</strain>
    </source>
</reference>
<accession>A0A0G3GU59</accession>
<dbReference type="Proteomes" id="UP000035199">
    <property type="component" value="Chromosome"/>
</dbReference>
<name>A0A0G3GU59_9CORY</name>
<evidence type="ECO:0000256" key="1">
    <source>
        <dbReference type="ARBA" id="ARBA00093770"/>
    </source>
</evidence>
<proteinExistence type="inferred from homology"/>
<reference evidence="3" key="2">
    <citation type="submission" date="2015-05" db="EMBL/GenBank/DDBJ databases">
        <title>Complete genome sequence of Corynebacterium mustelae DSM 45274, isolated from various tissues of a male ferret with lethal sepsis.</title>
        <authorList>
            <person name="Ruckert C."/>
            <person name="Albersmeier A."/>
            <person name="Winkler A."/>
            <person name="Tauch A."/>
        </authorList>
    </citation>
    <scope>NUCLEOTIDE SEQUENCE [LARGE SCALE GENOMIC DNA]</scope>
    <source>
        <strain evidence="3">DSM 45274</strain>
    </source>
</reference>
<dbReference type="STRING" id="571915.CMUST_01635"/>
<dbReference type="Pfam" id="PF11307">
    <property type="entry name" value="DUF3109"/>
    <property type="match status" value="1"/>
</dbReference>
<protein>
    <recommendedName>
        <fullName evidence="4">DUF3109 family protein</fullName>
    </recommendedName>
</protein>
<keyword evidence="3" id="KW-1185">Reference proteome</keyword>
<comment type="similarity">
    <text evidence="1">Belongs to the Rv0495c family.</text>
</comment>
<sequence length="334" mass="37234">MLLPTSKTPNLTRLRLDGLRYLSVNRPNNTPVSLGFPSISPAASSIRSGAELPPDFPRQWFEFTNPDDETHVFSIDLTWLESHYSCQFGTSACRGIVADNAAVGCCNHGAFLCDETDRDQLFDAVRRMPAAYWQFRPASVDDYFLACDQANDISLEPWLVWDELDNDEGEPEPALKTALVDGACIFANRPGWSSGTGCAIHQWALDSGEDLTVVKPEVCWQLPLRRLEAYEERADGVEILRTTITEYDRRGWGNGGEDFDWYCTTAPDCHTNTTPLWRSCEAELRALLGDAAYDILADHLTGREEARRALATTATQPDVFVTHPATAAARRRKA</sequence>
<gene>
    <name evidence="2" type="ORF">CMUST_01635</name>
</gene>
<evidence type="ECO:0000313" key="3">
    <source>
        <dbReference type="Proteomes" id="UP000035199"/>
    </source>
</evidence>
<organism evidence="2 3">
    <name type="scientific">Corynebacterium mustelae</name>
    <dbReference type="NCBI Taxonomy" id="571915"/>
    <lineage>
        <taxon>Bacteria</taxon>
        <taxon>Bacillati</taxon>
        <taxon>Actinomycetota</taxon>
        <taxon>Actinomycetes</taxon>
        <taxon>Mycobacteriales</taxon>
        <taxon>Corynebacteriaceae</taxon>
        <taxon>Corynebacterium</taxon>
    </lineage>
</organism>
<dbReference type="AlphaFoldDB" id="A0A0G3GU59"/>
<evidence type="ECO:0000313" key="2">
    <source>
        <dbReference type="EMBL" id="AKK04676.1"/>
    </source>
</evidence>